<feature type="region of interest" description="Disordered" evidence="1">
    <location>
        <begin position="1"/>
        <end position="21"/>
    </location>
</feature>
<evidence type="ECO:0000256" key="1">
    <source>
        <dbReference type="SAM" id="MobiDB-lite"/>
    </source>
</evidence>
<dbReference type="Proteomes" id="UP001162162">
    <property type="component" value="Unassembled WGS sequence"/>
</dbReference>
<evidence type="ECO:0000313" key="2">
    <source>
        <dbReference type="EMBL" id="KAJ8944566.1"/>
    </source>
</evidence>
<accession>A0AAV8Y0J2</accession>
<organism evidence="2 3">
    <name type="scientific">Aromia moschata</name>
    <dbReference type="NCBI Taxonomy" id="1265417"/>
    <lineage>
        <taxon>Eukaryota</taxon>
        <taxon>Metazoa</taxon>
        <taxon>Ecdysozoa</taxon>
        <taxon>Arthropoda</taxon>
        <taxon>Hexapoda</taxon>
        <taxon>Insecta</taxon>
        <taxon>Pterygota</taxon>
        <taxon>Neoptera</taxon>
        <taxon>Endopterygota</taxon>
        <taxon>Coleoptera</taxon>
        <taxon>Polyphaga</taxon>
        <taxon>Cucujiformia</taxon>
        <taxon>Chrysomeloidea</taxon>
        <taxon>Cerambycidae</taxon>
        <taxon>Cerambycinae</taxon>
        <taxon>Callichromatini</taxon>
        <taxon>Aromia</taxon>
    </lineage>
</organism>
<sequence length="68" mass="7678">MGGNQSAWTQEGLPLEPNGTPMAGRLFQEARHALFTERCPCTAHVSFLRFKQREVPLTGFRLRPSVYS</sequence>
<proteinExistence type="predicted"/>
<name>A0AAV8Y0J2_9CUCU</name>
<dbReference type="AlphaFoldDB" id="A0AAV8Y0J2"/>
<protein>
    <submittedName>
        <fullName evidence="2">Uncharacterized protein</fullName>
    </submittedName>
</protein>
<keyword evidence="3" id="KW-1185">Reference proteome</keyword>
<reference evidence="2" key="1">
    <citation type="journal article" date="2023" name="Insect Mol. Biol.">
        <title>Genome sequencing provides insights into the evolution of gene families encoding plant cell wall-degrading enzymes in longhorned beetles.</title>
        <authorList>
            <person name="Shin N.R."/>
            <person name="Okamura Y."/>
            <person name="Kirsch R."/>
            <person name="Pauchet Y."/>
        </authorList>
    </citation>
    <scope>NUCLEOTIDE SEQUENCE</scope>
    <source>
        <strain evidence="2">AMC_N1</strain>
    </source>
</reference>
<dbReference type="EMBL" id="JAPWTK010000248">
    <property type="protein sequence ID" value="KAJ8944566.1"/>
    <property type="molecule type" value="Genomic_DNA"/>
</dbReference>
<evidence type="ECO:0000313" key="3">
    <source>
        <dbReference type="Proteomes" id="UP001162162"/>
    </source>
</evidence>
<gene>
    <name evidence="2" type="ORF">NQ318_015734</name>
</gene>
<comment type="caution">
    <text evidence="2">The sequence shown here is derived from an EMBL/GenBank/DDBJ whole genome shotgun (WGS) entry which is preliminary data.</text>
</comment>